<dbReference type="Gene3D" id="3.40.50.1820">
    <property type="entry name" value="alpha/beta hydrolase"/>
    <property type="match status" value="1"/>
</dbReference>
<dbReference type="Pfam" id="PF05576">
    <property type="entry name" value="Peptidase_S37"/>
    <property type="match status" value="1"/>
</dbReference>
<sequence length="472" mass="51735">MRRFTRLPLVALAVALVAGSAITTAAAAPVVQAADPVAEVSVKLATIPGLRIQSSSVVAGKPFFVLQYTQPADHRKPNGEKFEQRVTLWHRGFDRPTVLHTTGYGGVGGAFTSEPTRLVDGNQVNVEQRFFNASTPASKDWSKLNIWQAASDHHRIVTAFKQALYSGKWVSTGASKGGMTSVYHRRFYPNDVDATVAYVAPQDVINRKDNYVDFIQNAGTDASCNLALRNMQRNSLLRRTAMVAKLTAYAAQNGLTYDATFGSADRAFEAAVLDTPFAFWQYGSQADCPSVPGTAAATDQELFDFIDRISGWSFYTDEGTAGFLPYYFQATQQLNWPDVASKTTWLKGLLHYREAGDAPAAVPDAIEPRHEETAMLDVDLWLRFSGQRMLFVYGENDPWSAEKFEPGPGTRDSHWYTVPNGNHGSNIGGLPAAERTEATQILQQWMGVAANPAVAQTTAKTIDPGAQRQNLR</sequence>
<dbReference type="EMBL" id="BAAAOS010000007">
    <property type="protein sequence ID" value="GAA1557065.1"/>
    <property type="molecule type" value="Genomic_DNA"/>
</dbReference>
<feature type="chain" id="PRO_5045156377" evidence="4">
    <location>
        <begin position="28"/>
        <end position="472"/>
    </location>
</feature>
<evidence type="ECO:0000256" key="2">
    <source>
        <dbReference type="ARBA" id="ARBA00022729"/>
    </source>
</evidence>
<feature type="signal peptide" evidence="4">
    <location>
        <begin position="1"/>
        <end position="27"/>
    </location>
</feature>
<keyword evidence="3" id="KW-0378">Hydrolase</keyword>
<reference evidence="5 6" key="1">
    <citation type="journal article" date="2019" name="Int. J. Syst. Evol. Microbiol.">
        <title>The Global Catalogue of Microorganisms (GCM) 10K type strain sequencing project: providing services to taxonomists for standard genome sequencing and annotation.</title>
        <authorList>
            <consortium name="The Broad Institute Genomics Platform"/>
            <consortium name="The Broad Institute Genome Sequencing Center for Infectious Disease"/>
            <person name="Wu L."/>
            <person name="Ma J."/>
        </authorList>
    </citation>
    <scope>NUCLEOTIDE SEQUENCE [LARGE SCALE GENOMIC DNA]</scope>
    <source>
        <strain evidence="5 6">JCM 14969</strain>
    </source>
</reference>
<protein>
    <submittedName>
        <fullName evidence="5">S28 family serine protease</fullName>
    </submittedName>
</protein>
<dbReference type="Proteomes" id="UP001500393">
    <property type="component" value="Unassembled WGS sequence"/>
</dbReference>
<evidence type="ECO:0000256" key="1">
    <source>
        <dbReference type="ARBA" id="ARBA00022670"/>
    </source>
</evidence>
<evidence type="ECO:0000256" key="3">
    <source>
        <dbReference type="ARBA" id="ARBA00022801"/>
    </source>
</evidence>
<dbReference type="InterPro" id="IPR008761">
    <property type="entry name" value="Peptidase_S37"/>
</dbReference>
<proteinExistence type="predicted"/>
<organism evidence="5 6">
    <name type="scientific">Kribbella sancticallisti</name>
    <dbReference type="NCBI Taxonomy" id="460087"/>
    <lineage>
        <taxon>Bacteria</taxon>
        <taxon>Bacillati</taxon>
        <taxon>Actinomycetota</taxon>
        <taxon>Actinomycetes</taxon>
        <taxon>Propionibacteriales</taxon>
        <taxon>Kribbellaceae</taxon>
        <taxon>Kribbella</taxon>
    </lineage>
</organism>
<gene>
    <name evidence="5" type="ORF">GCM10009789_08020</name>
</gene>
<dbReference type="PANTHER" id="PTHR11010">
    <property type="entry name" value="PROTEASE S28 PRO-X CARBOXYPEPTIDASE-RELATED"/>
    <property type="match status" value="1"/>
</dbReference>
<evidence type="ECO:0000256" key="4">
    <source>
        <dbReference type="SAM" id="SignalP"/>
    </source>
</evidence>
<dbReference type="RefSeq" id="WP_344209839.1">
    <property type="nucleotide sequence ID" value="NZ_BAAAOS010000007.1"/>
</dbReference>
<name>A0ABN2CHZ4_9ACTN</name>
<dbReference type="PANTHER" id="PTHR11010:SF38">
    <property type="entry name" value="LYSOSOMAL PRO-X CARBOXYPEPTIDASE"/>
    <property type="match status" value="1"/>
</dbReference>
<dbReference type="InterPro" id="IPR029058">
    <property type="entry name" value="AB_hydrolase_fold"/>
</dbReference>
<keyword evidence="1 5" id="KW-0645">Protease</keyword>
<keyword evidence="2 4" id="KW-0732">Signal</keyword>
<evidence type="ECO:0000313" key="6">
    <source>
        <dbReference type="Proteomes" id="UP001500393"/>
    </source>
</evidence>
<comment type="caution">
    <text evidence="5">The sequence shown here is derived from an EMBL/GenBank/DDBJ whole genome shotgun (WGS) entry which is preliminary data.</text>
</comment>
<keyword evidence="6" id="KW-1185">Reference proteome</keyword>
<dbReference type="GO" id="GO:0008233">
    <property type="term" value="F:peptidase activity"/>
    <property type="evidence" value="ECO:0007669"/>
    <property type="project" value="UniProtKB-KW"/>
</dbReference>
<evidence type="ECO:0000313" key="5">
    <source>
        <dbReference type="EMBL" id="GAA1557065.1"/>
    </source>
</evidence>
<dbReference type="SUPFAM" id="SSF53474">
    <property type="entry name" value="alpha/beta-Hydrolases"/>
    <property type="match status" value="1"/>
</dbReference>
<accession>A0ABN2CHZ4</accession>
<dbReference type="GO" id="GO:0006508">
    <property type="term" value="P:proteolysis"/>
    <property type="evidence" value="ECO:0007669"/>
    <property type="project" value="UniProtKB-KW"/>
</dbReference>